<dbReference type="Proteomes" id="UP001265301">
    <property type="component" value="Unassembled WGS sequence"/>
</dbReference>
<evidence type="ECO:0000256" key="5">
    <source>
        <dbReference type="SAM" id="MobiDB-lite"/>
    </source>
</evidence>
<evidence type="ECO:0000256" key="4">
    <source>
        <dbReference type="ARBA" id="ARBA00023172"/>
    </source>
</evidence>
<evidence type="ECO:0000256" key="2">
    <source>
        <dbReference type="ARBA" id="ARBA00022908"/>
    </source>
</evidence>
<dbReference type="PROSITE" id="PS51898">
    <property type="entry name" value="TYR_RECOMBINASE"/>
    <property type="match status" value="1"/>
</dbReference>
<dbReference type="PANTHER" id="PTHR30629:SF2">
    <property type="entry name" value="PROPHAGE INTEGRASE INTS-RELATED"/>
    <property type="match status" value="1"/>
</dbReference>
<evidence type="ECO:0000259" key="6">
    <source>
        <dbReference type="PROSITE" id="PS51898"/>
    </source>
</evidence>
<dbReference type="InterPro" id="IPR013762">
    <property type="entry name" value="Integrase-like_cat_sf"/>
</dbReference>
<dbReference type="InterPro" id="IPR050808">
    <property type="entry name" value="Phage_Integrase"/>
</dbReference>
<evidence type="ECO:0000256" key="3">
    <source>
        <dbReference type="ARBA" id="ARBA00023125"/>
    </source>
</evidence>
<keyword evidence="2" id="KW-0229">DNA integration</keyword>
<name>A0ABU3FSR1_9ENTE</name>
<comment type="caution">
    <text evidence="7">The sequence shown here is derived from an EMBL/GenBank/DDBJ whole genome shotgun (WGS) entry which is preliminary data.</text>
</comment>
<dbReference type="InterPro" id="IPR002104">
    <property type="entry name" value="Integrase_catalytic"/>
</dbReference>
<accession>A0ABU3FSR1</accession>
<dbReference type="EMBL" id="JARQBN010000025">
    <property type="protein sequence ID" value="MDT2829023.1"/>
    <property type="molecule type" value="Genomic_DNA"/>
</dbReference>
<evidence type="ECO:0000313" key="8">
    <source>
        <dbReference type="Proteomes" id="UP001265301"/>
    </source>
</evidence>
<gene>
    <name evidence="7" type="ORF">P7H59_11285</name>
</gene>
<dbReference type="SUPFAM" id="SSF56349">
    <property type="entry name" value="DNA breaking-rejoining enzymes"/>
    <property type="match status" value="1"/>
</dbReference>
<comment type="similarity">
    <text evidence="1">Belongs to the 'phage' integrase family.</text>
</comment>
<protein>
    <submittedName>
        <fullName evidence="7">Tyrosine-type recombinase/integrase</fullName>
    </submittedName>
</protein>
<reference evidence="7 8" key="1">
    <citation type="submission" date="2023-03" db="EMBL/GenBank/DDBJ databases">
        <authorList>
            <person name="Shen W."/>
            <person name="Cai J."/>
        </authorList>
    </citation>
    <scope>NUCLEOTIDE SEQUENCE [LARGE SCALE GENOMIC DNA]</scope>
    <source>
        <strain evidence="7 8">B101</strain>
    </source>
</reference>
<evidence type="ECO:0000256" key="1">
    <source>
        <dbReference type="ARBA" id="ARBA00008857"/>
    </source>
</evidence>
<keyword evidence="4" id="KW-0233">DNA recombination</keyword>
<sequence length="434" mass="50852">MAITKTENNTYRLRLYYPKDIQNILGVSKLFSKTYKSKKEAKEAEINFYAEIKEIREKTELNAFELGGESLFKNFYEEVWLDAYISGLTSTNTNPPTKVTVGNTKDVFRLHILPMFGKYTLNYLNQNKAFVLHLMTKKAAEYANFKILRSYVNSIFDWAEELEYIERNKLEKSLKRIKATKKNKLRDAQKEEDLYLSFEQLQEWLNAVYEDYKQGLLSFQDYVLFQTTFFLSDRKSETYAIKWKNIDFDNSQILIATALDKFSNEKNTKGNKTTIFHIPKELKTLLQEWQLIQKEELADFEIKQNAEQLVFTYIDRKGNINQPLHTDYLNYRMKSIERRHKQLAHATPHKLRHTGATLARQSGASLEQISEALTHSDTNITKTYVNTPNVIKMPVGEMAYRKLVQHPIDRNGVNHGVKTKKDAPQTELRNVLKH</sequence>
<proteinExistence type="inferred from homology"/>
<evidence type="ECO:0000313" key="7">
    <source>
        <dbReference type="EMBL" id="MDT2829023.1"/>
    </source>
</evidence>
<dbReference type="InterPro" id="IPR010998">
    <property type="entry name" value="Integrase_recombinase_N"/>
</dbReference>
<dbReference type="Gene3D" id="1.10.150.130">
    <property type="match status" value="1"/>
</dbReference>
<dbReference type="Gene3D" id="1.10.443.10">
    <property type="entry name" value="Intergrase catalytic core"/>
    <property type="match status" value="1"/>
</dbReference>
<feature type="region of interest" description="Disordered" evidence="5">
    <location>
        <begin position="410"/>
        <end position="434"/>
    </location>
</feature>
<feature type="domain" description="Tyr recombinase" evidence="6">
    <location>
        <begin position="191"/>
        <end position="397"/>
    </location>
</feature>
<keyword evidence="8" id="KW-1185">Reference proteome</keyword>
<dbReference type="Pfam" id="PF00589">
    <property type="entry name" value="Phage_integrase"/>
    <property type="match status" value="1"/>
</dbReference>
<dbReference type="InterPro" id="IPR011010">
    <property type="entry name" value="DNA_brk_join_enz"/>
</dbReference>
<dbReference type="PANTHER" id="PTHR30629">
    <property type="entry name" value="PROPHAGE INTEGRASE"/>
    <property type="match status" value="1"/>
</dbReference>
<organism evidence="7 8">
    <name type="scientific">Enterococcus viikkiensis</name>
    <dbReference type="NCBI Taxonomy" id="930854"/>
    <lineage>
        <taxon>Bacteria</taxon>
        <taxon>Bacillati</taxon>
        <taxon>Bacillota</taxon>
        <taxon>Bacilli</taxon>
        <taxon>Lactobacillales</taxon>
        <taxon>Enterococcaceae</taxon>
        <taxon>Enterococcus</taxon>
    </lineage>
</organism>
<dbReference type="RefSeq" id="WP_311819601.1">
    <property type="nucleotide sequence ID" value="NZ_JARQBN010000025.1"/>
</dbReference>
<keyword evidence="3" id="KW-0238">DNA-binding</keyword>